<dbReference type="InterPro" id="IPR000073">
    <property type="entry name" value="AB_hydrolase_1"/>
</dbReference>
<evidence type="ECO:0000256" key="1">
    <source>
        <dbReference type="ARBA" id="ARBA00022801"/>
    </source>
</evidence>
<dbReference type="STRING" id="1479485.DA73_0244910"/>
<dbReference type="GO" id="GO:0016787">
    <property type="term" value="F:hydrolase activity"/>
    <property type="evidence" value="ECO:0007669"/>
    <property type="project" value="UniProtKB-KW"/>
</dbReference>
<name>A0A0C1QRA3_9CYAN</name>
<accession>A0A0C1QRA3</accession>
<feature type="domain" description="AB hydrolase-1" evidence="2">
    <location>
        <begin position="28"/>
        <end position="301"/>
    </location>
</feature>
<dbReference type="Pfam" id="PF00561">
    <property type="entry name" value="Abhydrolase_1"/>
    <property type="match status" value="1"/>
</dbReference>
<dbReference type="InterPro" id="IPR000639">
    <property type="entry name" value="Epox_hydrolase-like"/>
</dbReference>
<dbReference type="EMBL" id="JHEG02000066">
    <property type="protein sequence ID" value="KIE06393.1"/>
    <property type="molecule type" value="Genomic_DNA"/>
</dbReference>
<sequence>MNTTKKRNFRTIETNGVRLRVMVEGDGPLVILLHGWPQCWYLWRNQIDPLLEAGFQVAIPNQRGYGDSDAPQEIEAYDILNLTADVVGIADALGHETFTVVGHDWGAPVAWNTALLYYERVTAVVGMSVPYFRYPIGVLTKQENFGDNFWYMVYFQKPGIAEAEFEKDIRRSLRMIHYNISGSAPKGIVLTPKPSTSGFLDGLIDTEELPKGMTQEDLDYYIEQYKQSGFRGNLNWYRNIDRNMEITPQLEGKKISQPALFIAGEKDIVLQFPGVTLDTMTELIPSLKGQVIIPGAGHWVPAEYPQPVNEALLSFLQEFALPQPKP</sequence>
<protein>
    <submittedName>
        <fullName evidence="3">Alpha/beta hydrolase</fullName>
    </submittedName>
</protein>
<dbReference type="PRINTS" id="PR00412">
    <property type="entry name" value="EPOXHYDRLASE"/>
</dbReference>
<dbReference type="AlphaFoldDB" id="A0A0C1QRA3"/>
<dbReference type="SUPFAM" id="SSF53474">
    <property type="entry name" value="alpha/beta-Hydrolases"/>
    <property type="match status" value="1"/>
</dbReference>
<dbReference type="InterPro" id="IPR029058">
    <property type="entry name" value="AB_hydrolase_fold"/>
</dbReference>
<proteinExistence type="predicted"/>
<organism evidence="3">
    <name type="scientific">Tolypothrix bouteillei VB521301</name>
    <dbReference type="NCBI Taxonomy" id="1479485"/>
    <lineage>
        <taxon>Bacteria</taxon>
        <taxon>Bacillati</taxon>
        <taxon>Cyanobacteriota</taxon>
        <taxon>Cyanophyceae</taxon>
        <taxon>Nostocales</taxon>
        <taxon>Tolypothrichaceae</taxon>
        <taxon>Tolypothrix</taxon>
    </lineage>
</organism>
<dbReference type="PANTHER" id="PTHR43329">
    <property type="entry name" value="EPOXIDE HYDROLASE"/>
    <property type="match status" value="1"/>
</dbReference>
<comment type="caution">
    <text evidence="3">The sequence shown here is derived from an EMBL/GenBank/DDBJ whole genome shotgun (WGS) entry which is preliminary data.</text>
</comment>
<evidence type="ECO:0000313" key="3">
    <source>
        <dbReference type="EMBL" id="KIE06393.1"/>
    </source>
</evidence>
<gene>
    <name evidence="3" type="ORF">DA73_0244910</name>
</gene>
<reference evidence="3" key="1">
    <citation type="journal article" date="2015" name="Genome Announc.">
        <title>Draft Genome Sequence of Tolypothrix boutellei Strain VB521301.</title>
        <authorList>
            <person name="Chandrababunaidu M.M."/>
            <person name="Singh D."/>
            <person name="Sen D."/>
            <person name="Bhan S."/>
            <person name="Das S."/>
            <person name="Gupta A."/>
            <person name="Adhikary S.P."/>
            <person name="Tripathy S."/>
        </authorList>
    </citation>
    <scope>NUCLEOTIDE SEQUENCE</scope>
    <source>
        <strain evidence="3">VB521301</strain>
    </source>
</reference>
<dbReference type="Gene3D" id="3.40.50.1820">
    <property type="entry name" value="alpha/beta hydrolase"/>
    <property type="match status" value="1"/>
</dbReference>
<dbReference type="OrthoDB" id="9773293at2"/>
<keyword evidence="1 3" id="KW-0378">Hydrolase</keyword>
<evidence type="ECO:0000259" key="2">
    <source>
        <dbReference type="Pfam" id="PF00561"/>
    </source>
</evidence>